<dbReference type="CDD" id="cd13553">
    <property type="entry name" value="PBP2_NrtA_CpmA_like"/>
    <property type="match status" value="1"/>
</dbReference>
<evidence type="ECO:0000256" key="5">
    <source>
        <dbReference type="ARBA" id="ARBA00023136"/>
    </source>
</evidence>
<comment type="subcellular location">
    <subcellularLocation>
        <location evidence="1">Endomembrane system</location>
    </subcellularLocation>
</comment>
<evidence type="ECO:0000256" key="2">
    <source>
        <dbReference type="ARBA" id="ARBA00022448"/>
    </source>
</evidence>
<dbReference type="OrthoDB" id="570524at2"/>
<dbReference type="SUPFAM" id="SSF53850">
    <property type="entry name" value="Periplasmic binding protein-like II"/>
    <property type="match status" value="1"/>
</dbReference>
<dbReference type="Pfam" id="PF13379">
    <property type="entry name" value="NMT1_2"/>
    <property type="match status" value="1"/>
</dbReference>
<evidence type="ECO:0000256" key="4">
    <source>
        <dbReference type="ARBA" id="ARBA00022519"/>
    </source>
</evidence>
<keyword evidence="4" id="KW-0997">Cell inner membrane</keyword>
<evidence type="ECO:0000256" key="3">
    <source>
        <dbReference type="ARBA" id="ARBA00022475"/>
    </source>
</evidence>
<keyword evidence="3" id="KW-1003">Cell membrane</keyword>
<gene>
    <name evidence="6" type="ORF">C8N35_1011244</name>
</gene>
<name>A0A2T5VHH0_9HYPH</name>
<dbReference type="InterPro" id="IPR044527">
    <property type="entry name" value="NrtA/CpmA_ABC-bd_dom"/>
</dbReference>
<dbReference type="Proteomes" id="UP000244081">
    <property type="component" value="Unassembled WGS sequence"/>
</dbReference>
<evidence type="ECO:0000313" key="7">
    <source>
        <dbReference type="Proteomes" id="UP000244081"/>
    </source>
</evidence>
<evidence type="ECO:0000313" key="6">
    <source>
        <dbReference type="EMBL" id="PTW63193.1"/>
    </source>
</evidence>
<proteinExistence type="predicted"/>
<organism evidence="6 7">
    <name type="scientific">Breoghania corrubedonensis</name>
    <dbReference type="NCBI Taxonomy" id="665038"/>
    <lineage>
        <taxon>Bacteria</taxon>
        <taxon>Pseudomonadati</taxon>
        <taxon>Pseudomonadota</taxon>
        <taxon>Alphaproteobacteria</taxon>
        <taxon>Hyphomicrobiales</taxon>
        <taxon>Stappiaceae</taxon>
        <taxon>Breoghania</taxon>
    </lineage>
</organism>
<keyword evidence="6" id="KW-0547">Nucleotide-binding</keyword>
<evidence type="ECO:0000256" key="1">
    <source>
        <dbReference type="ARBA" id="ARBA00004308"/>
    </source>
</evidence>
<dbReference type="PANTHER" id="PTHR30024">
    <property type="entry name" value="ALIPHATIC SULFONATES-BINDING PROTEIN-RELATED"/>
    <property type="match status" value="1"/>
</dbReference>
<comment type="caution">
    <text evidence="6">The sequence shown here is derived from an EMBL/GenBank/DDBJ whole genome shotgun (WGS) entry which is preliminary data.</text>
</comment>
<dbReference type="EMBL" id="QAYG01000001">
    <property type="protein sequence ID" value="PTW63193.1"/>
    <property type="molecule type" value="Genomic_DNA"/>
</dbReference>
<keyword evidence="7" id="KW-1185">Reference proteome</keyword>
<sequence length="425" mass="45540">MADNTKTEERTVVRAGFMPLVDCAPLVVAACKGFAENEGLTLQLVRESSWATIRDKVVFGHFEVAHMLAGMPIARSLGIGHLTVPMIAPCALGLGGNAITVSAPLFESMEQERAGLGAAPASNGAALARVVRKRASSAPLVFAMVYPVSSHNYELRYWLAAAGIHPDRDVRLVVIPPPLMADAISAGHIDGFCVGEPWNSMAVEAGTGRIVATKSEIWRQSPGKVLGCRRDWADANAGRLAALIRALYHAGQWADDPANHEELAHLLAQPRHVGEPARIIMRALSGRMVLAPGADPIAIPDFQNFHRHAATFPWRSHALWFFSQMVRWGQTTLTADNLATTAGVYRPDLYRAALAGTGAALPAASSKVEGALTRSEAVAAGKRALTLGPDGFFDGRTFDPDRVEAYIDSFEINSRNGSLEIDPEG</sequence>
<dbReference type="PANTHER" id="PTHR30024:SF43">
    <property type="entry name" value="BLL4572 PROTEIN"/>
    <property type="match status" value="1"/>
</dbReference>
<protein>
    <submittedName>
        <fullName evidence="6">NitT/TauT family transport system ATP-binding protein</fullName>
    </submittedName>
</protein>
<dbReference type="AlphaFoldDB" id="A0A2T5VHH0"/>
<dbReference type="Gene3D" id="3.40.190.10">
    <property type="entry name" value="Periplasmic binding protein-like II"/>
    <property type="match status" value="2"/>
</dbReference>
<dbReference type="GO" id="GO:0012505">
    <property type="term" value="C:endomembrane system"/>
    <property type="evidence" value="ECO:0007669"/>
    <property type="project" value="UniProtKB-SubCell"/>
</dbReference>
<keyword evidence="6" id="KW-0067">ATP-binding</keyword>
<reference evidence="6 7" key="1">
    <citation type="submission" date="2018-04" db="EMBL/GenBank/DDBJ databases">
        <title>Genomic Encyclopedia of Archaeal and Bacterial Type Strains, Phase II (KMG-II): from individual species to whole genera.</title>
        <authorList>
            <person name="Goeker M."/>
        </authorList>
    </citation>
    <scope>NUCLEOTIDE SEQUENCE [LARGE SCALE GENOMIC DNA]</scope>
    <source>
        <strain evidence="6 7">DSM 23382</strain>
    </source>
</reference>
<accession>A0A2T5VHH0</accession>
<dbReference type="GO" id="GO:0005524">
    <property type="term" value="F:ATP binding"/>
    <property type="evidence" value="ECO:0007669"/>
    <property type="project" value="UniProtKB-KW"/>
</dbReference>
<keyword evidence="5" id="KW-0472">Membrane</keyword>
<keyword evidence="2" id="KW-0813">Transport</keyword>